<evidence type="ECO:0000256" key="2">
    <source>
        <dbReference type="ARBA" id="ARBA00022679"/>
    </source>
</evidence>
<sequence>MTLKARRLSLPLPIETPRSYHGLPSCLKALEVRRYEIPPEFPHLTPPAILRSGRYTMAIQYPSKYAFHQLWRYLLALSLIAIVFHALYKDLNNQRSHLSSTLPASTPLAAQIPARVLLSRPQAQDRTTIPKLIHQTWFPAGTNMSSRAQLWVQTMRAQNPDWEYILWDDETNRMLVEQLFPWFLPAYLALPKEILRADMVRNLYMYAFGGMYADVDTEALRPVEPLFASHAMSLATHQAIIARGAGANPSPPVQRAFLGRMSHSSDLQSSAAVPNGWMASPPGHPFWLLPVLYLLQHPDGTGDGSVEGLTGPGALSLVIEMYYEKFRNISARKHTCDIVRKWQPDWRLFCEQAEQTGTGTAAAEEEEEEEEEEEMEERELRDALVLLPRNQIYPFSWVDDRQSISILATSRAQQHTGTMNRDRPGKQESPWSIAFYIGSWVFWSNATILYNKWLLESTPFKFPIMLTTWHLIFATIATQLLAQTTTLLDSRKQIHMDTAVYCYRIAPIGVLYSGSLICSNMVYLYLNVSFAQILKASGPVVTLLTSWAWGVVKPSRGMTVHILLISFGVILTVTGEIRFSWAGIILQMAALFFDANRLVIIQMLLSDSQNMDPLVSLYYSAPVCALMNCIVSFFTEYQSLSWGVIASTGVWTLVLNAAVGFMLNISIFMLIGKTSGLTTTLISVPKNILLILISVAFWGTSISMQQAVGYTIALGAMLSYSINPESIPTQLNFCIWPWNWRGRSQDRALLPT</sequence>
<feature type="transmembrane region" description="Helical" evidence="4">
    <location>
        <begin position="533"/>
        <end position="552"/>
    </location>
</feature>
<evidence type="ECO:0000313" key="7">
    <source>
        <dbReference type="Proteomes" id="UP001194746"/>
    </source>
</evidence>
<accession>A0AAD4GSL2</accession>
<feature type="transmembrane region" description="Helical" evidence="4">
    <location>
        <begin position="649"/>
        <end position="671"/>
    </location>
</feature>
<dbReference type="Gene3D" id="3.90.550.20">
    <property type="match status" value="1"/>
</dbReference>
<dbReference type="InterPro" id="IPR029044">
    <property type="entry name" value="Nucleotide-diphossugar_trans"/>
</dbReference>
<dbReference type="PANTHER" id="PTHR32385:SF23">
    <property type="entry name" value="NUCLEOTIDE-DIPHOSPHO-SUGAR TRANSFERASE"/>
    <property type="match status" value="1"/>
</dbReference>
<dbReference type="InterPro" id="IPR007577">
    <property type="entry name" value="GlycoTrfase_DXD_sugar-bd_CS"/>
</dbReference>
<comment type="similarity">
    <text evidence="1">Belongs to the glycosyltransferase 32 family.</text>
</comment>
<feature type="compositionally biased region" description="Acidic residues" evidence="3">
    <location>
        <begin position="363"/>
        <end position="377"/>
    </location>
</feature>
<dbReference type="EMBL" id="VCAU01000057">
    <property type="protein sequence ID" value="KAF9887696.1"/>
    <property type="molecule type" value="Genomic_DNA"/>
</dbReference>
<feature type="transmembrane region" description="Helical" evidence="4">
    <location>
        <begin position="617"/>
        <end position="637"/>
    </location>
</feature>
<protein>
    <recommendedName>
        <fullName evidence="5">Sugar phosphate transporter domain-containing protein</fullName>
    </recommendedName>
</protein>
<feature type="transmembrane region" description="Helical" evidence="4">
    <location>
        <begin position="462"/>
        <end position="482"/>
    </location>
</feature>
<keyword evidence="4" id="KW-0472">Membrane</keyword>
<keyword evidence="2" id="KW-0808">Transferase</keyword>
<feature type="transmembrane region" description="Helical" evidence="4">
    <location>
        <begin position="558"/>
        <end position="577"/>
    </location>
</feature>
<dbReference type="PANTHER" id="PTHR32385">
    <property type="entry name" value="MANNOSYL PHOSPHORYLINOSITOL CERAMIDE SYNTHASE"/>
    <property type="match status" value="1"/>
</dbReference>
<feature type="transmembrane region" description="Helical" evidence="4">
    <location>
        <begin position="584"/>
        <end position="605"/>
    </location>
</feature>
<dbReference type="GO" id="GO:0016020">
    <property type="term" value="C:membrane"/>
    <property type="evidence" value="ECO:0007669"/>
    <property type="project" value="GOC"/>
</dbReference>
<comment type="caution">
    <text evidence="6">The sequence shown here is derived from an EMBL/GenBank/DDBJ whole genome shotgun (WGS) entry which is preliminary data.</text>
</comment>
<keyword evidence="4" id="KW-1133">Transmembrane helix</keyword>
<dbReference type="GO" id="GO:0000030">
    <property type="term" value="F:mannosyltransferase activity"/>
    <property type="evidence" value="ECO:0007669"/>
    <property type="project" value="TreeGrafter"/>
</dbReference>
<dbReference type="SUPFAM" id="SSF53448">
    <property type="entry name" value="Nucleotide-diphospho-sugar transferases"/>
    <property type="match status" value="1"/>
</dbReference>
<dbReference type="Proteomes" id="UP001194746">
    <property type="component" value="Unassembled WGS sequence"/>
</dbReference>
<keyword evidence="4" id="KW-0812">Transmembrane</keyword>
<evidence type="ECO:0000256" key="1">
    <source>
        <dbReference type="ARBA" id="ARBA00009003"/>
    </source>
</evidence>
<dbReference type="InterPro" id="IPR051706">
    <property type="entry name" value="Glycosyltransferase_domain"/>
</dbReference>
<name>A0AAD4GSL2_ASPNN</name>
<gene>
    <name evidence="6" type="ORF">FE257_009649</name>
</gene>
<feature type="domain" description="Sugar phosphate transporter" evidence="5">
    <location>
        <begin position="433"/>
        <end position="721"/>
    </location>
</feature>
<evidence type="ECO:0000259" key="5">
    <source>
        <dbReference type="Pfam" id="PF03151"/>
    </source>
</evidence>
<reference evidence="6" key="1">
    <citation type="journal article" date="2019" name="Beilstein J. Org. Chem.">
        <title>Nanangenines: drimane sesquiterpenoids as the dominant metabolite cohort of a novel Australian fungus, Aspergillus nanangensis.</title>
        <authorList>
            <person name="Lacey H.J."/>
            <person name="Gilchrist C.L.M."/>
            <person name="Crombie A."/>
            <person name="Kalaitzis J.A."/>
            <person name="Vuong D."/>
            <person name="Rutledge P.J."/>
            <person name="Turner P."/>
            <person name="Pitt J.I."/>
            <person name="Lacey E."/>
            <person name="Chooi Y.H."/>
            <person name="Piggott A.M."/>
        </authorList>
    </citation>
    <scope>NUCLEOTIDE SEQUENCE</scope>
    <source>
        <strain evidence="6">MST-FP2251</strain>
    </source>
</reference>
<organism evidence="6 7">
    <name type="scientific">Aspergillus nanangensis</name>
    <dbReference type="NCBI Taxonomy" id="2582783"/>
    <lineage>
        <taxon>Eukaryota</taxon>
        <taxon>Fungi</taxon>
        <taxon>Dikarya</taxon>
        <taxon>Ascomycota</taxon>
        <taxon>Pezizomycotina</taxon>
        <taxon>Eurotiomycetes</taxon>
        <taxon>Eurotiomycetidae</taxon>
        <taxon>Eurotiales</taxon>
        <taxon>Aspergillaceae</taxon>
        <taxon>Aspergillus</taxon>
        <taxon>Aspergillus subgen. Circumdati</taxon>
    </lineage>
</organism>
<dbReference type="GO" id="GO:0051999">
    <property type="term" value="P:mannosyl-inositol phosphorylceramide biosynthetic process"/>
    <property type="evidence" value="ECO:0007669"/>
    <property type="project" value="TreeGrafter"/>
</dbReference>
<feature type="transmembrane region" description="Helical" evidence="4">
    <location>
        <begin position="70"/>
        <end position="88"/>
    </location>
</feature>
<feature type="transmembrane region" description="Helical" evidence="4">
    <location>
        <begin position="505"/>
        <end position="526"/>
    </location>
</feature>
<dbReference type="InterPro" id="IPR004853">
    <property type="entry name" value="Sugar_P_trans_dom"/>
</dbReference>
<dbReference type="Pfam" id="PF04488">
    <property type="entry name" value="Gly_transf_sug"/>
    <property type="match status" value="1"/>
</dbReference>
<keyword evidence="7" id="KW-1185">Reference proteome</keyword>
<dbReference type="AlphaFoldDB" id="A0AAD4GSL2"/>
<feature type="transmembrane region" description="Helical" evidence="4">
    <location>
        <begin position="431"/>
        <end position="450"/>
    </location>
</feature>
<evidence type="ECO:0000256" key="4">
    <source>
        <dbReference type="SAM" id="Phobius"/>
    </source>
</evidence>
<feature type="region of interest" description="Disordered" evidence="3">
    <location>
        <begin position="355"/>
        <end position="377"/>
    </location>
</feature>
<evidence type="ECO:0000313" key="6">
    <source>
        <dbReference type="EMBL" id="KAF9887696.1"/>
    </source>
</evidence>
<evidence type="ECO:0000256" key="3">
    <source>
        <dbReference type="SAM" id="MobiDB-lite"/>
    </source>
</evidence>
<proteinExistence type="inferred from homology"/>
<dbReference type="Pfam" id="PF03151">
    <property type="entry name" value="TPT"/>
    <property type="match status" value="1"/>
</dbReference>
<reference evidence="6" key="2">
    <citation type="submission" date="2020-02" db="EMBL/GenBank/DDBJ databases">
        <authorList>
            <person name="Gilchrist C.L.M."/>
            <person name="Chooi Y.-H."/>
        </authorList>
    </citation>
    <scope>NUCLEOTIDE SEQUENCE</scope>
    <source>
        <strain evidence="6">MST-FP2251</strain>
    </source>
</reference>